<protein>
    <submittedName>
        <fullName evidence="1">Uncharacterized protein</fullName>
    </submittedName>
</protein>
<keyword evidence="2" id="KW-1185">Reference proteome</keyword>
<name>A0ABY9BIC7_VITVI</name>
<evidence type="ECO:0000313" key="2">
    <source>
        <dbReference type="Proteomes" id="UP001227230"/>
    </source>
</evidence>
<gene>
    <name evidence="1" type="ORF">VitviT2T_002399</name>
</gene>
<sequence length="109" mass="12114">MREASHLRDSLNGTTIKSSRIVNAPSVPHPEVAHDQILLDHRLLLHSIDFPIARASASVWYIISIMSTPISPLKGALHADYYQKKISVRNTSALVISADYASDDHQQQD</sequence>
<organism evidence="1 2">
    <name type="scientific">Vitis vinifera</name>
    <name type="common">Grape</name>
    <dbReference type="NCBI Taxonomy" id="29760"/>
    <lineage>
        <taxon>Eukaryota</taxon>
        <taxon>Viridiplantae</taxon>
        <taxon>Streptophyta</taxon>
        <taxon>Embryophyta</taxon>
        <taxon>Tracheophyta</taxon>
        <taxon>Spermatophyta</taxon>
        <taxon>Magnoliopsida</taxon>
        <taxon>eudicotyledons</taxon>
        <taxon>Gunneridae</taxon>
        <taxon>Pentapetalae</taxon>
        <taxon>rosids</taxon>
        <taxon>Vitales</taxon>
        <taxon>Vitaceae</taxon>
        <taxon>Viteae</taxon>
        <taxon>Vitis</taxon>
    </lineage>
</organism>
<proteinExistence type="predicted"/>
<accession>A0ABY9BIC7</accession>
<reference evidence="1 2" key="1">
    <citation type="journal article" date="2023" name="Hortic Res">
        <title>The complete reference genome for grapevine (Vitis vinifera L.) genetics and breeding.</title>
        <authorList>
            <person name="Shi X."/>
            <person name="Cao S."/>
            <person name="Wang X."/>
            <person name="Huang S."/>
            <person name="Wang Y."/>
            <person name="Liu Z."/>
            <person name="Liu W."/>
            <person name="Leng X."/>
            <person name="Peng Y."/>
            <person name="Wang N."/>
            <person name="Wang Y."/>
            <person name="Ma Z."/>
            <person name="Xu X."/>
            <person name="Zhang F."/>
            <person name="Xue H."/>
            <person name="Zhong H."/>
            <person name="Wang Y."/>
            <person name="Zhang K."/>
            <person name="Velt A."/>
            <person name="Avia K."/>
            <person name="Holtgrawe D."/>
            <person name="Grimplet J."/>
            <person name="Matus J.T."/>
            <person name="Ware D."/>
            <person name="Wu X."/>
            <person name="Wang H."/>
            <person name="Liu C."/>
            <person name="Fang Y."/>
            <person name="Rustenholz C."/>
            <person name="Cheng Z."/>
            <person name="Xiao H."/>
            <person name="Zhou Y."/>
        </authorList>
    </citation>
    <scope>NUCLEOTIDE SEQUENCE [LARGE SCALE GENOMIC DNA]</scope>
    <source>
        <strain evidence="2">cv. Pinot noir / PN40024</strain>
        <tissue evidence="1">Leaf</tissue>
    </source>
</reference>
<dbReference type="EMBL" id="CP126649">
    <property type="protein sequence ID" value="WJZ82663.1"/>
    <property type="molecule type" value="Genomic_DNA"/>
</dbReference>
<evidence type="ECO:0000313" key="1">
    <source>
        <dbReference type="EMBL" id="WJZ82663.1"/>
    </source>
</evidence>
<dbReference type="Proteomes" id="UP001227230">
    <property type="component" value="Chromosome 2"/>
</dbReference>